<protein>
    <submittedName>
        <fullName evidence="1">Uncharacterized protein</fullName>
    </submittedName>
</protein>
<name>A0A2H0W5P7_9BACT</name>
<gene>
    <name evidence="1" type="ORF">COT78_03695</name>
</gene>
<accession>A0A2H0W5P7</accession>
<organism evidence="1 2">
    <name type="scientific">Candidatus Berkelbacteria bacterium CG10_big_fil_rev_8_21_14_0_10_43_13</name>
    <dbReference type="NCBI Taxonomy" id="1974514"/>
    <lineage>
        <taxon>Bacteria</taxon>
        <taxon>Candidatus Berkelbacteria</taxon>
    </lineage>
</organism>
<dbReference type="EMBL" id="PEZW01000025">
    <property type="protein sequence ID" value="PIS07415.1"/>
    <property type="molecule type" value="Genomic_DNA"/>
</dbReference>
<reference evidence="2" key="1">
    <citation type="submission" date="2017-09" db="EMBL/GenBank/DDBJ databases">
        <title>Depth-based differentiation of microbial function through sediment-hosted aquifers and enrichment of novel symbionts in the deep terrestrial subsurface.</title>
        <authorList>
            <person name="Probst A.J."/>
            <person name="Ladd B."/>
            <person name="Jarett J.K."/>
            <person name="Geller-Mcgrath D.E."/>
            <person name="Sieber C.M.K."/>
            <person name="Emerson J.B."/>
            <person name="Anantharaman K."/>
            <person name="Thomas B.C."/>
            <person name="Malmstrom R."/>
            <person name="Stieglmeier M."/>
            <person name="Klingl A."/>
            <person name="Woyke T."/>
            <person name="Ryan C.M."/>
            <person name="Banfield J.F."/>
        </authorList>
    </citation>
    <scope>NUCLEOTIDE SEQUENCE [LARGE SCALE GENOMIC DNA]</scope>
</reference>
<evidence type="ECO:0000313" key="1">
    <source>
        <dbReference type="EMBL" id="PIS07415.1"/>
    </source>
</evidence>
<dbReference type="AlphaFoldDB" id="A0A2H0W5P7"/>
<comment type="caution">
    <text evidence="1">The sequence shown here is derived from an EMBL/GenBank/DDBJ whole genome shotgun (WGS) entry which is preliminary data.</text>
</comment>
<sequence length="60" mass="7016">MKTKIKIKKIPTATTNMPINSPEHRIWEIKREFAEDIISDNEGASVNVFEMWEGKKEKKV</sequence>
<dbReference type="Proteomes" id="UP000231382">
    <property type="component" value="Unassembled WGS sequence"/>
</dbReference>
<proteinExistence type="predicted"/>
<evidence type="ECO:0000313" key="2">
    <source>
        <dbReference type="Proteomes" id="UP000231382"/>
    </source>
</evidence>